<dbReference type="PIRSF" id="PIRSF000166">
    <property type="entry name" value="Coproporphyri_ox"/>
    <property type="match status" value="1"/>
</dbReference>
<keyword evidence="4 7" id="KW-0560">Oxidoreductase</keyword>
<evidence type="ECO:0000256" key="7">
    <source>
        <dbReference type="HAMAP-Rule" id="MF_00333"/>
    </source>
</evidence>
<dbReference type="Gene3D" id="3.40.1500.10">
    <property type="entry name" value="Coproporphyrinogen III oxidase, aerobic"/>
    <property type="match status" value="1"/>
</dbReference>
<keyword evidence="5 7" id="KW-0350">Heme biosynthesis</keyword>
<dbReference type="GO" id="GO:0004109">
    <property type="term" value="F:coproporphyrinogen oxidase activity"/>
    <property type="evidence" value="ECO:0007669"/>
    <property type="project" value="UniProtKB-UniRule"/>
</dbReference>
<dbReference type="GO" id="GO:0046872">
    <property type="term" value="F:metal ion binding"/>
    <property type="evidence" value="ECO:0007669"/>
    <property type="project" value="UniProtKB-KW"/>
</dbReference>
<comment type="caution">
    <text evidence="8">The sequence shown here is derived from an EMBL/GenBank/DDBJ whole genome shotgun (WGS) entry which is preliminary data.</text>
</comment>
<feature type="binding site" evidence="7">
    <location>
        <begin position="288"/>
        <end position="290"/>
    </location>
    <ligand>
        <name>substrate</name>
    </ligand>
</feature>
<keyword evidence="7" id="KW-0963">Cytoplasm</keyword>
<evidence type="ECO:0000256" key="6">
    <source>
        <dbReference type="ARBA" id="ARBA00023244"/>
    </source>
</evidence>
<comment type="cofactor">
    <cofactor evidence="7">
        <name>a divalent metal cation</name>
        <dbReference type="ChEBI" id="CHEBI:60240"/>
    </cofactor>
</comment>
<comment type="similarity">
    <text evidence="2 7">Belongs to the aerobic coproporphyrinogen-III oxidase family.</text>
</comment>
<comment type="subcellular location">
    <subcellularLocation>
        <location evidence="7">Cytoplasm</location>
    </subcellularLocation>
</comment>
<dbReference type="EC" id="1.3.3.3" evidence="7"/>
<dbReference type="PROSITE" id="PS01021">
    <property type="entry name" value="COPROGEN_OXIDASE"/>
    <property type="match status" value="1"/>
</dbReference>
<comment type="subunit">
    <text evidence="3 7">Homodimer.</text>
</comment>
<feature type="binding site" evidence="7">
    <location>
        <position position="126"/>
    </location>
    <ligand>
        <name>a divalent metal cation</name>
        <dbReference type="ChEBI" id="CHEBI:60240"/>
    </ligand>
</feature>
<name>A0A4Q8L7H0_9GAMM</name>
<feature type="binding site" evidence="7">
    <location>
        <begin position="138"/>
        <end position="140"/>
    </location>
    <ligand>
        <name>substrate</name>
    </ligand>
</feature>
<evidence type="ECO:0000313" key="9">
    <source>
        <dbReference type="Proteomes" id="UP000291286"/>
    </source>
</evidence>
<keyword evidence="7" id="KW-0479">Metal-binding</keyword>
<accession>A0A4Q9TG74</accession>
<dbReference type="Proteomes" id="UP000291286">
    <property type="component" value="Unassembled WGS sequence"/>
</dbReference>
<gene>
    <name evidence="7" type="primary">hemF</name>
    <name evidence="8" type="ORF">EA661_19705</name>
</gene>
<dbReference type="AlphaFoldDB" id="A0A4Q8L7H0"/>
<proteinExistence type="inferred from homology"/>
<protein>
    <recommendedName>
        <fullName evidence="7">Oxygen-dependent coproporphyrinogen-III oxidase</fullName>
        <shortName evidence="7">CPO</shortName>
        <shortName evidence="7">Coprogen oxidase</shortName>
        <shortName evidence="7">Coproporphyrinogenase</shortName>
        <ecNumber evidence="7">1.3.3.3</ecNumber>
    </recommendedName>
</protein>
<dbReference type="InterPro" id="IPR036406">
    <property type="entry name" value="Coprogen_oxidase_aer_sf"/>
</dbReference>
<dbReference type="InterPro" id="IPR001260">
    <property type="entry name" value="Coprogen_oxidase_aer"/>
</dbReference>
<dbReference type="NCBIfam" id="NF003727">
    <property type="entry name" value="PRK05330.1"/>
    <property type="match status" value="1"/>
</dbReference>
<feature type="active site" description="Proton donor" evidence="7">
    <location>
        <position position="136"/>
    </location>
</feature>
<dbReference type="UniPathway" id="UPA00251">
    <property type="reaction ID" value="UER00322"/>
</dbReference>
<dbReference type="GO" id="GO:0006782">
    <property type="term" value="P:protoporphyrinogen IX biosynthetic process"/>
    <property type="evidence" value="ECO:0007669"/>
    <property type="project" value="UniProtKB-UniRule"/>
</dbReference>
<comment type="function">
    <text evidence="7">Involved in the heme biosynthesis. Catalyzes the aerobic oxidative decarboxylation of propionate groups of rings A and B of coproporphyrinogen-III to yield the vinyl groups in protoporphyrinogen-IX.</text>
</comment>
<evidence type="ECO:0000256" key="3">
    <source>
        <dbReference type="ARBA" id="ARBA00011738"/>
    </source>
</evidence>
<evidence type="ECO:0000256" key="1">
    <source>
        <dbReference type="ARBA" id="ARBA00005168"/>
    </source>
</evidence>
<reference evidence="8 9" key="1">
    <citation type="submission" date="2019-02" db="EMBL/GenBank/DDBJ databases">
        <title>WGS of Pseudoxanthomonas species novum from clinical isolates.</title>
        <authorList>
            <person name="Bernier A.-M."/>
            <person name="Bernard K."/>
            <person name="Vachon A."/>
        </authorList>
    </citation>
    <scope>NUCLEOTIDE SEQUENCE [LARGE SCALE GENOMIC DNA]</scope>
    <source>
        <strain evidence="8 9">NML171202</strain>
    </source>
</reference>
<dbReference type="Pfam" id="PF01218">
    <property type="entry name" value="Coprogen_oxidas"/>
    <property type="match status" value="1"/>
</dbReference>
<evidence type="ECO:0000256" key="4">
    <source>
        <dbReference type="ARBA" id="ARBA00023002"/>
    </source>
</evidence>
<evidence type="ECO:0000256" key="2">
    <source>
        <dbReference type="ARBA" id="ARBA00010644"/>
    </source>
</evidence>
<feature type="binding site" evidence="7">
    <location>
        <position position="136"/>
    </location>
    <ligand>
        <name>a divalent metal cation</name>
        <dbReference type="ChEBI" id="CHEBI:60240"/>
    </ligand>
</feature>
<feature type="binding site" evidence="7">
    <location>
        <position position="122"/>
    </location>
    <ligand>
        <name>substrate</name>
    </ligand>
</feature>
<evidence type="ECO:0000256" key="5">
    <source>
        <dbReference type="ARBA" id="ARBA00023133"/>
    </source>
</evidence>
<accession>A0A4Q8L7H0</accession>
<dbReference type="PANTHER" id="PTHR10755">
    <property type="entry name" value="COPROPORPHYRINOGEN III OXIDASE, MITOCHONDRIAL"/>
    <property type="match status" value="1"/>
</dbReference>
<dbReference type="GO" id="GO:0042803">
    <property type="term" value="F:protein homodimerization activity"/>
    <property type="evidence" value="ECO:0007669"/>
    <property type="project" value="UniProtKB-UniRule"/>
</dbReference>
<dbReference type="PRINTS" id="PR00073">
    <property type="entry name" value="COPRGNOXDASE"/>
</dbReference>
<dbReference type="GO" id="GO:0005737">
    <property type="term" value="C:cytoplasm"/>
    <property type="evidence" value="ECO:0007669"/>
    <property type="project" value="UniProtKB-SubCell"/>
</dbReference>
<evidence type="ECO:0000313" key="8">
    <source>
        <dbReference type="EMBL" id="TAA23977.1"/>
    </source>
</evidence>
<dbReference type="EMBL" id="SHMB01000015">
    <property type="protein sequence ID" value="TAA23977.1"/>
    <property type="molecule type" value="Genomic_DNA"/>
</dbReference>
<feature type="region of interest" description="Important for dimerization" evidence="7">
    <location>
        <begin position="270"/>
        <end position="305"/>
    </location>
</feature>
<feature type="site" description="Important for dimerization" evidence="7">
    <location>
        <position position="206"/>
    </location>
</feature>
<dbReference type="PANTHER" id="PTHR10755:SF0">
    <property type="entry name" value="OXYGEN-DEPENDENT COPROPORPHYRINOGEN-III OXIDASE, MITOCHONDRIAL"/>
    <property type="match status" value="1"/>
</dbReference>
<comment type="catalytic activity">
    <reaction evidence="7">
        <text>coproporphyrinogen III + O2 + 2 H(+) = protoporphyrinogen IX + 2 CO2 + 2 H2O</text>
        <dbReference type="Rhea" id="RHEA:18257"/>
        <dbReference type="ChEBI" id="CHEBI:15377"/>
        <dbReference type="ChEBI" id="CHEBI:15378"/>
        <dbReference type="ChEBI" id="CHEBI:15379"/>
        <dbReference type="ChEBI" id="CHEBI:16526"/>
        <dbReference type="ChEBI" id="CHEBI:57307"/>
        <dbReference type="ChEBI" id="CHEBI:57309"/>
        <dbReference type="EC" id="1.3.3.3"/>
    </reaction>
</comment>
<organism evidence="8 9">
    <name type="scientific">Pseudoxanthomonas winnipegensis</name>
    <dbReference type="NCBI Taxonomy" id="2480810"/>
    <lineage>
        <taxon>Bacteria</taxon>
        <taxon>Pseudomonadati</taxon>
        <taxon>Pseudomonadota</taxon>
        <taxon>Gammaproteobacteria</taxon>
        <taxon>Lysobacterales</taxon>
        <taxon>Lysobacteraceae</taxon>
        <taxon>Pseudoxanthomonas</taxon>
    </lineage>
</organism>
<feature type="binding site" evidence="7">
    <location>
        <position position="206"/>
    </location>
    <ligand>
        <name>a divalent metal cation</name>
        <dbReference type="ChEBI" id="CHEBI:60240"/>
    </ligand>
</feature>
<keyword evidence="6 7" id="KW-0627">Porphyrin biosynthesis</keyword>
<comment type="pathway">
    <text evidence="1 7">Porphyrin-containing compound metabolism; protoporphyrin-IX biosynthesis; protoporphyrinogen-IX from coproporphyrinogen-III (O2 route): step 1/1.</text>
</comment>
<dbReference type="SUPFAM" id="SSF102886">
    <property type="entry name" value="Coproporphyrinogen III oxidase"/>
    <property type="match status" value="1"/>
</dbReference>
<dbReference type="InterPro" id="IPR018375">
    <property type="entry name" value="Coprogen_oxidase_CS"/>
</dbReference>
<feature type="binding site" evidence="7">
    <location>
        <position position="175"/>
    </location>
    <ligand>
        <name>a divalent metal cation</name>
        <dbReference type="ChEBI" id="CHEBI:60240"/>
    </ligand>
</feature>
<dbReference type="HAMAP" id="MF_00333">
    <property type="entry name" value="Coprogen_oxidas"/>
    <property type="match status" value="1"/>
</dbReference>
<sequence length="335" mass="37430">MPSIDLVRDYLAGLQDRICTAIEAADGQARFVEDRWTRQPPADAASHATGPSLGGGRYRPPASRDTSPSLGGGGRTRILRDGGVFEQAGIGFSDVSGSRLPPSASAARPELAGASWRAVGVSLVFHPRNPHLPTTHANVRHFRAERDGQTVAWWFGGGFDLTPFYPVDADVLHWHRTARALCAPFGGQARYEAHKRWCDEYFFLKHRAETRGVGGLFFDDLQDDFDADFGYLRAVGDGFLEAYLPIVAARRDTPYDERERDFQLYRRGRYVEFNLVYDRGTLFGLQSGGRAESILMSLPPLVRWEYGFTPEAGSDEARLADYLRPRDWLAELDSR</sequence>